<accession>A0A815TMR4</accession>
<organism evidence="1 3">
    <name type="scientific">Didymodactylos carnosus</name>
    <dbReference type="NCBI Taxonomy" id="1234261"/>
    <lineage>
        <taxon>Eukaryota</taxon>
        <taxon>Metazoa</taxon>
        <taxon>Spiralia</taxon>
        <taxon>Gnathifera</taxon>
        <taxon>Rotifera</taxon>
        <taxon>Eurotatoria</taxon>
        <taxon>Bdelloidea</taxon>
        <taxon>Philodinida</taxon>
        <taxon>Philodinidae</taxon>
        <taxon>Didymodactylos</taxon>
    </lineage>
</organism>
<dbReference type="EMBL" id="CAJOBC010088261">
    <property type="protein sequence ID" value="CAF4366422.1"/>
    <property type="molecule type" value="Genomic_DNA"/>
</dbReference>
<dbReference type="AlphaFoldDB" id="A0A815TMR4"/>
<sequence length="142" mass="16413">MSNVKSIFLASITITLEFLKFIKETFVNLNQMIISWHTCTLDDKVIKAKTKIKLDTIKILKYYGATYDLEYIDFLLLTPNIRRFIVDGSAIHVINGYTPENQQVASICEQISDLNIFRNYSDCDEDETEETFPNAKRSSKDI</sequence>
<protein>
    <submittedName>
        <fullName evidence="1">Uncharacterized protein</fullName>
    </submittedName>
</protein>
<gene>
    <name evidence="1" type="ORF">GPM918_LOCUS36860</name>
    <name evidence="2" type="ORF">SRO942_LOCUS37611</name>
</gene>
<dbReference type="OrthoDB" id="10036711at2759"/>
<keyword evidence="3" id="KW-1185">Reference proteome</keyword>
<dbReference type="Proteomes" id="UP000663829">
    <property type="component" value="Unassembled WGS sequence"/>
</dbReference>
<proteinExistence type="predicted"/>
<evidence type="ECO:0000313" key="3">
    <source>
        <dbReference type="Proteomes" id="UP000663829"/>
    </source>
</evidence>
<evidence type="ECO:0000313" key="2">
    <source>
        <dbReference type="EMBL" id="CAF4366422.1"/>
    </source>
</evidence>
<evidence type="ECO:0000313" key="1">
    <source>
        <dbReference type="EMBL" id="CAF1505103.1"/>
    </source>
</evidence>
<dbReference type="Proteomes" id="UP000681722">
    <property type="component" value="Unassembled WGS sequence"/>
</dbReference>
<dbReference type="EMBL" id="CAJNOQ010022735">
    <property type="protein sequence ID" value="CAF1505103.1"/>
    <property type="molecule type" value="Genomic_DNA"/>
</dbReference>
<reference evidence="1" key="1">
    <citation type="submission" date="2021-02" db="EMBL/GenBank/DDBJ databases">
        <authorList>
            <person name="Nowell W R."/>
        </authorList>
    </citation>
    <scope>NUCLEOTIDE SEQUENCE</scope>
</reference>
<comment type="caution">
    <text evidence="1">The sequence shown here is derived from an EMBL/GenBank/DDBJ whole genome shotgun (WGS) entry which is preliminary data.</text>
</comment>
<name>A0A815TMR4_9BILA</name>